<dbReference type="RefSeq" id="WP_211860654.1">
    <property type="nucleotide sequence ID" value="NZ_JAAEDM010000006.1"/>
</dbReference>
<evidence type="ECO:0000256" key="1">
    <source>
        <dbReference type="SAM" id="MobiDB-lite"/>
    </source>
</evidence>
<feature type="transmembrane region" description="Helical" evidence="2">
    <location>
        <begin position="108"/>
        <end position="129"/>
    </location>
</feature>
<keyword evidence="4" id="KW-1185">Reference proteome</keyword>
<dbReference type="Proteomes" id="UP001138751">
    <property type="component" value="Unassembled WGS sequence"/>
</dbReference>
<reference evidence="3" key="1">
    <citation type="submission" date="2020-01" db="EMBL/GenBank/DDBJ databases">
        <authorList>
            <person name="Rat A."/>
        </authorList>
    </citation>
    <scope>NUCLEOTIDE SEQUENCE</scope>
    <source>
        <strain evidence="3">LMG 31231</strain>
    </source>
</reference>
<proteinExistence type="predicted"/>
<name>A0A9X9WSZ7_9PROT</name>
<organism evidence="3 4">
    <name type="scientific">Neoroseomonas soli</name>
    <dbReference type="NCBI Taxonomy" id="1081025"/>
    <lineage>
        <taxon>Bacteria</taxon>
        <taxon>Pseudomonadati</taxon>
        <taxon>Pseudomonadota</taxon>
        <taxon>Alphaproteobacteria</taxon>
        <taxon>Acetobacterales</taxon>
        <taxon>Acetobacteraceae</taxon>
        <taxon>Neoroseomonas</taxon>
    </lineage>
</organism>
<protein>
    <submittedName>
        <fullName evidence="3">Uncharacterized protein</fullName>
    </submittedName>
</protein>
<gene>
    <name evidence="3" type="ORF">GXW76_03750</name>
</gene>
<reference evidence="3" key="2">
    <citation type="journal article" date="2021" name="Syst. Appl. Microbiol.">
        <title>Roseomonas hellenica sp. nov., isolated from roots of wild-growing Alkanna tinctoria.</title>
        <authorList>
            <person name="Rat A."/>
            <person name="Naranjo H.D."/>
            <person name="Lebbe L."/>
            <person name="Cnockaert M."/>
            <person name="Krigas N."/>
            <person name="Grigoriadou K."/>
            <person name="Maloupa E."/>
            <person name="Willems A."/>
        </authorList>
    </citation>
    <scope>NUCLEOTIDE SEQUENCE</scope>
    <source>
        <strain evidence="3">LMG 31231</strain>
    </source>
</reference>
<feature type="region of interest" description="Disordered" evidence="1">
    <location>
        <begin position="57"/>
        <end position="77"/>
    </location>
</feature>
<sequence length="137" mass="14861">MDRHVPGSLSCFEAKIPGHPRLMHVPDAQESWIASFFMLAPRETIRDNVPVRNLRKGAMSSSKRGVTTPEMASPPTCPPATVVAADAEQAGVSLTASLWARFGTWPPAARLVIAVLLSLMLWVPIWFGVRAGLRAFG</sequence>
<evidence type="ECO:0000313" key="3">
    <source>
        <dbReference type="EMBL" id="MBR0670276.1"/>
    </source>
</evidence>
<keyword evidence="2" id="KW-0472">Membrane</keyword>
<dbReference type="EMBL" id="JAAEDM010000006">
    <property type="protein sequence ID" value="MBR0670276.1"/>
    <property type="molecule type" value="Genomic_DNA"/>
</dbReference>
<evidence type="ECO:0000313" key="4">
    <source>
        <dbReference type="Proteomes" id="UP001138751"/>
    </source>
</evidence>
<keyword evidence="2" id="KW-0812">Transmembrane</keyword>
<keyword evidence="2" id="KW-1133">Transmembrane helix</keyword>
<dbReference type="AlphaFoldDB" id="A0A9X9WSZ7"/>
<accession>A0A9X9WSZ7</accession>
<comment type="caution">
    <text evidence="3">The sequence shown here is derived from an EMBL/GenBank/DDBJ whole genome shotgun (WGS) entry which is preliminary data.</text>
</comment>
<evidence type="ECO:0000256" key="2">
    <source>
        <dbReference type="SAM" id="Phobius"/>
    </source>
</evidence>